<evidence type="ECO:0000313" key="1">
    <source>
        <dbReference type="EMBL" id="HIQ30152.1"/>
    </source>
</evidence>
<organism evidence="1 2">
    <name type="scientific">Caldiarchaeum subterraneum</name>
    <dbReference type="NCBI Taxonomy" id="311458"/>
    <lineage>
        <taxon>Archaea</taxon>
        <taxon>Nitrososphaerota</taxon>
        <taxon>Candidatus Caldarchaeales</taxon>
        <taxon>Candidatus Caldarchaeaceae</taxon>
        <taxon>Candidatus Caldarchaeum</taxon>
    </lineage>
</organism>
<sequence length="368" mass="42858">MVIYETHGDVCRVGYLRVVACLADDRIPKTFDYLASQLYEVARQRDKIKRYDVTGIIASNVNARNYVILAAETGIIDRHTQKRAAYGSIYAQLESAKRINDIIDGRVNAEADDFITLTQAEKIFFMHILIEHDHPFLGEIILWALKQRRFNRTTAMNYIMEDIYPEALAKSLQTASSKKRDIIRKEIDDAERFKDRRLSYSSQAEWIRTRQYAKYRHVAPPRLEWLVDLSILNREGRGKFSVNPEIARMGYELERVLRLPMKKMREELFTSIYPYLGNWSKADQEEIAKTIVEGYHRFVYSGVKQVKLEVLEMYACFRLLERGMITTPNTVHQVFNSLTIKYPDKVFITPTTGEVEIAEDSARGYTII</sequence>
<dbReference type="EMBL" id="DQVM01000118">
    <property type="protein sequence ID" value="HIQ30152.1"/>
    <property type="molecule type" value="Genomic_DNA"/>
</dbReference>
<protein>
    <submittedName>
        <fullName evidence="1">Uncharacterized protein</fullName>
    </submittedName>
</protein>
<reference evidence="1" key="1">
    <citation type="journal article" date="2020" name="ISME J.">
        <title>Gammaproteobacteria mediating utilization of methyl-, sulfur- and petroleum organic compounds in deep ocean hydrothermal plumes.</title>
        <authorList>
            <person name="Zhou Z."/>
            <person name="Liu Y."/>
            <person name="Pan J."/>
            <person name="Cron B.R."/>
            <person name="Toner B.M."/>
            <person name="Anantharaman K."/>
            <person name="Breier J.A."/>
            <person name="Dick G.J."/>
            <person name="Li M."/>
        </authorList>
    </citation>
    <scope>NUCLEOTIDE SEQUENCE</scope>
    <source>
        <strain evidence="1">SZUA-1515</strain>
    </source>
</reference>
<accession>A0A833EA50</accession>
<name>A0A833EA50_CALS0</name>
<comment type="caution">
    <text evidence="1">The sequence shown here is derived from an EMBL/GenBank/DDBJ whole genome shotgun (WGS) entry which is preliminary data.</text>
</comment>
<dbReference type="Proteomes" id="UP000608579">
    <property type="component" value="Unassembled WGS sequence"/>
</dbReference>
<dbReference type="AlphaFoldDB" id="A0A833EA50"/>
<gene>
    <name evidence="1" type="ORF">EYH45_06275</name>
</gene>
<evidence type="ECO:0000313" key="2">
    <source>
        <dbReference type="Proteomes" id="UP000608579"/>
    </source>
</evidence>
<proteinExistence type="predicted"/>